<dbReference type="AlphaFoldDB" id="A0A1M6YSY5"/>
<dbReference type="AntiFam" id="ANF00057">
    <property type="entry name" value="Translation of E. coli type CRISPR repeat"/>
</dbReference>
<feature type="region of interest" description="Disordered" evidence="1">
    <location>
        <begin position="1"/>
        <end position="265"/>
    </location>
</feature>
<feature type="compositionally biased region" description="Low complexity" evidence="1">
    <location>
        <begin position="192"/>
        <end position="204"/>
    </location>
</feature>
<accession>A0A1M6YSY5</accession>
<feature type="compositionally biased region" description="Basic residues" evidence="1">
    <location>
        <begin position="249"/>
        <end position="259"/>
    </location>
</feature>
<dbReference type="EMBL" id="FRAP01000021">
    <property type="protein sequence ID" value="SHL21327.1"/>
    <property type="molecule type" value="Genomic_DNA"/>
</dbReference>
<dbReference type="STRING" id="1848.SAMN05443637_12145"/>
<feature type="compositionally biased region" description="Low complexity" evidence="1">
    <location>
        <begin position="24"/>
        <end position="49"/>
    </location>
</feature>
<evidence type="ECO:0000313" key="3">
    <source>
        <dbReference type="Proteomes" id="UP000184363"/>
    </source>
</evidence>
<organism evidence="2 3">
    <name type="scientific">Pseudonocardia thermophila</name>
    <dbReference type="NCBI Taxonomy" id="1848"/>
    <lineage>
        <taxon>Bacteria</taxon>
        <taxon>Bacillati</taxon>
        <taxon>Actinomycetota</taxon>
        <taxon>Actinomycetes</taxon>
        <taxon>Pseudonocardiales</taxon>
        <taxon>Pseudonocardiaceae</taxon>
        <taxon>Pseudonocardia</taxon>
    </lineage>
</organism>
<evidence type="ECO:0000256" key="1">
    <source>
        <dbReference type="SAM" id="MobiDB-lite"/>
    </source>
</evidence>
<feature type="compositionally biased region" description="Low complexity" evidence="1">
    <location>
        <begin position="144"/>
        <end position="161"/>
    </location>
</feature>
<evidence type="ECO:0000313" key="2">
    <source>
        <dbReference type="EMBL" id="SHL21327.1"/>
    </source>
</evidence>
<feature type="compositionally biased region" description="Low complexity" evidence="1">
    <location>
        <begin position="77"/>
        <end position="106"/>
    </location>
</feature>
<name>A0A1M6YSY5_PSETH</name>
<protein>
    <submittedName>
        <fullName evidence="2">Uncharacterized protein</fullName>
    </submittedName>
</protein>
<dbReference type="Proteomes" id="UP000184363">
    <property type="component" value="Unassembled WGS sequence"/>
</dbReference>
<gene>
    <name evidence="2" type="ORF">SAMN05443637_12145</name>
</gene>
<proteinExistence type="predicted"/>
<feature type="compositionally biased region" description="Basic and acidic residues" evidence="1">
    <location>
        <begin position="219"/>
        <end position="232"/>
    </location>
</feature>
<reference evidence="2 3" key="1">
    <citation type="submission" date="2016-11" db="EMBL/GenBank/DDBJ databases">
        <authorList>
            <person name="Jaros S."/>
            <person name="Januszkiewicz K."/>
            <person name="Wedrychowicz H."/>
        </authorList>
    </citation>
    <scope>NUCLEOTIDE SEQUENCE [LARGE SCALE GENOMIC DNA]</scope>
    <source>
        <strain evidence="2 3">DSM 43832</strain>
    </source>
</reference>
<feature type="compositionally biased region" description="Basic residues" evidence="1">
    <location>
        <begin position="205"/>
        <end position="218"/>
    </location>
</feature>
<sequence length="265" mass="28238">MYPSSKYIRGPPPQARGRRLGIMATVAEVGTTPAGAGTTPGRRPATPGPGDHPRRRGDDLEAAEVAATLPGPPPQARGRLPPGSRPRGCAGTTPAGAGTTMRGARTQLRTRDHPRRRGDDIASRTLSSAGWGPPPQARGRPLHPRVGVVAVGTTPAGAGTTRPRRRQTAWRCGPPPQARGRLVVGEDHVIVGGTTPAGAGTTTRLVRRSSSRRDHPRRRGDDVLREHRHDPVRGTTPAGAGTTRWPGRVARRRWDHPRRRGDDTS</sequence>
<feature type="compositionally biased region" description="Low complexity" evidence="1">
    <location>
        <begin position="233"/>
        <end position="248"/>
    </location>
</feature>
<keyword evidence="3" id="KW-1185">Reference proteome</keyword>